<reference evidence="1" key="1">
    <citation type="submission" date="2014-11" db="EMBL/GenBank/DDBJ databases">
        <authorList>
            <person name="Amaro Gonzalez C."/>
        </authorList>
    </citation>
    <scope>NUCLEOTIDE SEQUENCE</scope>
</reference>
<evidence type="ECO:0000313" key="1">
    <source>
        <dbReference type="EMBL" id="JAI02655.1"/>
    </source>
</evidence>
<accession>A0A0E9XIZ9</accession>
<organism evidence="1">
    <name type="scientific">Anguilla anguilla</name>
    <name type="common">European freshwater eel</name>
    <name type="synonym">Muraena anguilla</name>
    <dbReference type="NCBI Taxonomy" id="7936"/>
    <lineage>
        <taxon>Eukaryota</taxon>
        <taxon>Metazoa</taxon>
        <taxon>Chordata</taxon>
        <taxon>Craniata</taxon>
        <taxon>Vertebrata</taxon>
        <taxon>Euteleostomi</taxon>
        <taxon>Actinopterygii</taxon>
        <taxon>Neopterygii</taxon>
        <taxon>Teleostei</taxon>
        <taxon>Anguilliformes</taxon>
        <taxon>Anguillidae</taxon>
        <taxon>Anguilla</taxon>
    </lineage>
</organism>
<protein>
    <submittedName>
        <fullName evidence="1">Uncharacterized protein</fullName>
    </submittedName>
</protein>
<dbReference type="AlphaFoldDB" id="A0A0E9XIZ9"/>
<reference evidence="1" key="2">
    <citation type="journal article" date="2015" name="Fish Shellfish Immunol.">
        <title>Early steps in the European eel (Anguilla anguilla)-Vibrio vulnificus interaction in the gills: Role of the RtxA13 toxin.</title>
        <authorList>
            <person name="Callol A."/>
            <person name="Pajuelo D."/>
            <person name="Ebbesson L."/>
            <person name="Teles M."/>
            <person name="MacKenzie S."/>
            <person name="Amaro C."/>
        </authorList>
    </citation>
    <scope>NUCLEOTIDE SEQUENCE</scope>
</reference>
<sequence>MPAVMVLMMFIPSAPLTRHLLRLLLAATLKAPEEM</sequence>
<proteinExistence type="predicted"/>
<name>A0A0E9XIZ9_ANGAN</name>
<dbReference type="EMBL" id="GBXM01005923">
    <property type="protein sequence ID" value="JAI02655.1"/>
    <property type="molecule type" value="Transcribed_RNA"/>
</dbReference>